<dbReference type="AlphaFoldDB" id="A0A6P2G707"/>
<dbReference type="GO" id="GO:0003700">
    <property type="term" value="F:DNA-binding transcription factor activity"/>
    <property type="evidence" value="ECO:0007669"/>
    <property type="project" value="InterPro"/>
</dbReference>
<dbReference type="PANTHER" id="PTHR47893">
    <property type="entry name" value="REGULATORY PROTEIN PCHR"/>
    <property type="match status" value="1"/>
</dbReference>
<dbReference type="InterPro" id="IPR053142">
    <property type="entry name" value="PchR_regulatory_protein"/>
</dbReference>
<dbReference type="PRINTS" id="PR00032">
    <property type="entry name" value="HTHARAC"/>
</dbReference>
<dbReference type="InterPro" id="IPR018062">
    <property type="entry name" value="HTH_AraC-typ_CS"/>
</dbReference>
<reference evidence="5 8" key="2">
    <citation type="submission" date="2021-02" db="EMBL/GenBank/DDBJ databases">
        <title>Draft genome of the type strains Burkholderia anthina DSM16086.</title>
        <authorList>
            <person name="Hertel R."/>
            <person name="Meissner J."/>
            <person name="Poehlein A."/>
            <person name="Daniel R."/>
            <person name="Commichau F.M."/>
        </authorList>
    </citation>
    <scope>NUCLEOTIDE SEQUENCE [LARGE SCALE GENOMIC DNA]</scope>
    <source>
        <strain evidence="5 8">DSM 16086</strain>
    </source>
</reference>
<evidence type="ECO:0000313" key="6">
    <source>
        <dbReference type="EMBL" id="VVU48901.1"/>
    </source>
</evidence>
<gene>
    <name evidence="6" type="ORF">BAN20980_01600</name>
    <name evidence="5" type="ORF">JQK92_22700</name>
</gene>
<dbReference type="InterPro" id="IPR020449">
    <property type="entry name" value="Tscrpt_reg_AraC-type_HTH"/>
</dbReference>
<evidence type="ECO:0000256" key="3">
    <source>
        <dbReference type="ARBA" id="ARBA00023163"/>
    </source>
</evidence>
<dbReference type="PROSITE" id="PS01124">
    <property type="entry name" value="HTH_ARAC_FAMILY_2"/>
    <property type="match status" value="1"/>
</dbReference>
<dbReference type="SUPFAM" id="SSF46689">
    <property type="entry name" value="Homeodomain-like"/>
    <property type="match status" value="1"/>
</dbReference>
<dbReference type="Proteomes" id="UP000755577">
    <property type="component" value="Unassembled WGS sequence"/>
</dbReference>
<keyword evidence="1" id="KW-0805">Transcription regulation</keyword>
<dbReference type="RefSeq" id="WP_174925720.1">
    <property type="nucleotide sequence ID" value="NZ_CABVLY010000004.1"/>
</dbReference>
<dbReference type="GO" id="GO:0043565">
    <property type="term" value="F:sequence-specific DNA binding"/>
    <property type="evidence" value="ECO:0007669"/>
    <property type="project" value="InterPro"/>
</dbReference>
<evidence type="ECO:0000313" key="8">
    <source>
        <dbReference type="Proteomes" id="UP000755577"/>
    </source>
</evidence>
<accession>A0A6P2G707</accession>
<dbReference type="Gene3D" id="1.10.10.60">
    <property type="entry name" value="Homeodomain-like"/>
    <property type="match status" value="1"/>
</dbReference>
<dbReference type="PANTHER" id="PTHR47893:SF1">
    <property type="entry name" value="REGULATORY PROTEIN PCHR"/>
    <property type="match status" value="1"/>
</dbReference>
<name>A0A6P2G707_9BURK</name>
<dbReference type="InterPro" id="IPR035418">
    <property type="entry name" value="AraC-bd_2"/>
</dbReference>
<evidence type="ECO:0000256" key="1">
    <source>
        <dbReference type="ARBA" id="ARBA00023015"/>
    </source>
</evidence>
<dbReference type="InterPro" id="IPR018060">
    <property type="entry name" value="HTH_AraC"/>
</dbReference>
<keyword evidence="3" id="KW-0804">Transcription</keyword>
<evidence type="ECO:0000313" key="7">
    <source>
        <dbReference type="Proteomes" id="UP000494201"/>
    </source>
</evidence>
<evidence type="ECO:0000256" key="2">
    <source>
        <dbReference type="ARBA" id="ARBA00023125"/>
    </source>
</evidence>
<feature type="domain" description="HTH araC/xylS-type" evidence="4">
    <location>
        <begin position="197"/>
        <end position="293"/>
    </location>
</feature>
<keyword evidence="2" id="KW-0238">DNA-binding</keyword>
<sequence>MQTLKSVDFFDAGASSAATPPGIHVRTVDLQPGLAVSLVAFDTEQDLDTMTEEDGARIHFNCLLGGRTRVAYDGRQLDLDQDDALAVYSPGKHFQLECTSDCRNIELRITRQLLSQLAGEDTERLDLASAHEFALRRNRNTLRIREAAVRLGRLLSEEHASPLLVHSAALEFLAWHLQSMRPDSRDDIAPRERRQLVAARDRLLSDLSNPPTIEQLARETGLNQLKIKRGFKAMFGSSVYALFQRERMEQARHLLQRHSVTETASMLGYSNLSHFSAAFRKQFGLLPRESRRHVLG</sequence>
<organism evidence="6 7">
    <name type="scientific">Burkholderia anthina</name>
    <dbReference type="NCBI Taxonomy" id="179879"/>
    <lineage>
        <taxon>Bacteria</taxon>
        <taxon>Pseudomonadati</taxon>
        <taxon>Pseudomonadota</taxon>
        <taxon>Betaproteobacteria</taxon>
        <taxon>Burkholderiales</taxon>
        <taxon>Burkholderiaceae</taxon>
        <taxon>Burkholderia</taxon>
        <taxon>Burkholderia cepacia complex</taxon>
    </lineage>
</organism>
<reference evidence="6 7" key="1">
    <citation type="submission" date="2019-09" db="EMBL/GenBank/DDBJ databases">
        <authorList>
            <person name="Depoorter E."/>
        </authorList>
    </citation>
    <scope>NUCLEOTIDE SEQUENCE [LARGE SCALE GENOMIC DNA]</scope>
    <source>
        <strain evidence="6">LMG 20980</strain>
    </source>
</reference>
<dbReference type="Pfam" id="PF14525">
    <property type="entry name" value="AraC_binding_2"/>
    <property type="match status" value="1"/>
</dbReference>
<dbReference type="GeneID" id="56499635"/>
<dbReference type="EMBL" id="JAFCIQ010000018">
    <property type="protein sequence ID" value="MBM2769230.1"/>
    <property type="molecule type" value="Genomic_DNA"/>
</dbReference>
<dbReference type="EMBL" id="CABVLY010000004">
    <property type="protein sequence ID" value="VVU48901.1"/>
    <property type="molecule type" value="Genomic_DNA"/>
</dbReference>
<keyword evidence="8" id="KW-1185">Reference proteome</keyword>
<dbReference type="Proteomes" id="UP000494201">
    <property type="component" value="Unassembled WGS sequence"/>
</dbReference>
<protein>
    <submittedName>
        <fullName evidence="5">Helix-turn-helix transcriptional regulator</fullName>
    </submittedName>
    <submittedName>
        <fullName evidence="6">Transcriptional regulator PchR</fullName>
    </submittedName>
</protein>
<dbReference type="InterPro" id="IPR009057">
    <property type="entry name" value="Homeodomain-like_sf"/>
</dbReference>
<dbReference type="Pfam" id="PF12833">
    <property type="entry name" value="HTH_18"/>
    <property type="match status" value="1"/>
</dbReference>
<dbReference type="SMART" id="SM00342">
    <property type="entry name" value="HTH_ARAC"/>
    <property type="match status" value="1"/>
</dbReference>
<evidence type="ECO:0000259" key="4">
    <source>
        <dbReference type="PROSITE" id="PS01124"/>
    </source>
</evidence>
<proteinExistence type="predicted"/>
<dbReference type="PROSITE" id="PS00041">
    <property type="entry name" value="HTH_ARAC_FAMILY_1"/>
    <property type="match status" value="1"/>
</dbReference>
<evidence type="ECO:0000313" key="5">
    <source>
        <dbReference type="EMBL" id="MBM2769230.1"/>
    </source>
</evidence>